<dbReference type="EMBL" id="CAJZAI010000001">
    <property type="protein sequence ID" value="CAG9165050.1"/>
    <property type="molecule type" value="Genomic_DNA"/>
</dbReference>
<dbReference type="Proteomes" id="UP000727654">
    <property type="component" value="Unassembled WGS sequence"/>
</dbReference>
<organism evidence="1 2">
    <name type="scientific">Cupriavidus laharis</name>
    <dbReference type="NCBI Taxonomy" id="151654"/>
    <lineage>
        <taxon>Bacteria</taxon>
        <taxon>Pseudomonadati</taxon>
        <taxon>Pseudomonadota</taxon>
        <taxon>Betaproteobacteria</taxon>
        <taxon>Burkholderiales</taxon>
        <taxon>Burkholderiaceae</taxon>
        <taxon>Cupriavidus</taxon>
    </lineage>
</organism>
<sequence>MMTPGAASLHAGIENAGRKAVPERLTILAPAVASGLPRPARKGRNGSRDVFEFSLFA</sequence>
<keyword evidence="2" id="KW-1185">Reference proteome</keyword>
<reference evidence="1 2" key="1">
    <citation type="submission" date="2021-08" db="EMBL/GenBank/DDBJ databases">
        <authorList>
            <person name="Peeters C."/>
        </authorList>
    </citation>
    <scope>NUCLEOTIDE SEQUENCE [LARGE SCALE GENOMIC DNA]</scope>
    <source>
        <strain evidence="1 2">LMG 23992</strain>
    </source>
</reference>
<comment type="caution">
    <text evidence="1">The sequence shown here is derived from an EMBL/GenBank/DDBJ whole genome shotgun (WGS) entry which is preliminary data.</text>
</comment>
<accession>A0ABN7XZE3</accession>
<dbReference type="RefSeq" id="WP_224077924.1">
    <property type="nucleotide sequence ID" value="NZ_CAJZAI010000001.1"/>
</dbReference>
<evidence type="ECO:0000313" key="2">
    <source>
        <dbReference type="Proteomes" id="UP000727654"/>
    </source>
</evidence>
<gene>
    <name evidence="1" type="ORF">LMG23992_00196</name>
</gene>
<evidence type="ECO:0000313" key="1">
    <source>
        <dbReference type="EMBL" id="CAG9165050.1"/>
    </source>
</evidence>
<name>A0ABN7XZE3_9BURK</name>
<proteinExistence type="predicted"/>
<protein>
    <submittedName>
        <fullName evidence="1">Uncharacterized protein</fullName>
    </submittedName>
</protein>